<accession>A0A9X4BIX8</accession>
<feature type="compositionally biased region" description="Acidic residues" evidence="1">
    <location>
        <begin position="42"/>
        <end position="56"/>
    </location>
</feature>
<sequence>MMRLRLQLTGTDDVAAELINRLGSLGGVERVEEVGDLMPHMDDDDSSSAGLPDDEGPGVHQIELVVSAGALDAVRALAVELARERDAALEFDESL</sequence>
<comment type="caution">
    <text evidence="2">The sequence shown here is derived from an EMBL/GenBank/DDBJ whole genome shotgun (WGS) entry which is preliminary data.</text>
</comment>
<name>A0A9X4BIX8_9GAMM</name>
<evidence type="ECO:0000313" key="3">
    <source>
        <dbReference type="Proteomes" id="UP001139971"/>
    </source>
</evidence>
<organism evidence="2 3">
    <name type="scientific">Tahibacter soli</name>
    <dbReference type="NCBI Taxonomy" id="2983605"/>
    <lineage>
        <taxon>Bacteria</taxon>
        <taxon>Pseudomonadati</taxon>
        <taxon>Pseudomonadota</taxon>
        <taxon>Gammaproteobacteria</taxon>
        <taxon>Lysobacterales</taxon>
        <taxon>Rhodanobacteraceae</taxon>
        <taxon>Tahibacter</taxon>
    </lineage>
</organism>
<proteinExistence type="predicted"/>
<protein>
    <submittedName>
        <fullName evidence="2">Uncharacterized protein</fullName>
    </submittedName>
</protein>
<dbReference type="EMBL" id="JAOVZO020000018">
    <property type="protein sequence ID" value="MDC8014486.1"/>
    <property type="molecule type" value="Genomic_DNA"/>
</dbReference>
<keyword evidence="3" id="KW-1185">Reference proteome</keyword>
<dbReference type="AlphaFoldDB" id="A0A9X4BIX8"/>
<dbReference type="Proteomes" id="UP001139971">
    <property type="component" value="Unassembled WGS sequence"/>
</dbReference>
<evidence type="ECO:0000313" key="2">
    <source>
        <dbReference type="EMBL" id="MDC8014486.1"/>
    </source>
</evidence>
<reference evidence="2" key="1">
    <citation type="submission" date="2023-02" db="EMBL/GenBank/DDBJ databases">
        <title>Tahibacter soli sp. nov. isolated from soil.</title>
        <authorList>
            <person name="Baek J.H."/>
            <person name="Lee J.K."/>
            <person name="Choi D.G."/>
            <person name="Jeon C.O."/>
        </authorList>
    </citation>
    <scope>NUCLEOTIDE SEQUENCE</scope>
    <source>
        <strain evidence="2">BL</strain>
    </source>
</reference>
<gene>
    <name evidence="2" type="ORF">OD750_018230</name>
</gene>
<feature type="region of interest" description="Disordered" evidence="1">
    <location>
        <begin position="38"/>
        <end position="58"/>
    </location>
</feature>
<evidence type="ECO:0000256" key="1">
    <source>
        <dbReference type="SAM" id="MobiDB-lite"/>
    </source>
</evidence>